<feature type="transmembrane region" description="Helical" evidence="19">
    <location>
        <begin position="502"/>
        <end position="520"/>
    </location>
</feature>
<reference evidence="20" key="1">
    <citation type="submission" date="2024-06" db="EMBL/GenBank/DDBJ databases">
        <authorList>
            <person name="Liu X."/>
            <person name="Lenzi L."/>
            <person name="Haldenby T S."/>
            <person name="Uol C."/>
        </authorList>
    </citation>
    <scope>NUCLEOTIDE SEQUENCE</scope>
</reference>
<keyword evidence="10" id="KW-0443">Lipid metabolism</keyword>
<dbReference type="EMBL" id="CAXLJL010000267">
    <property type="protein sequence ID" value="CAL5135660.1"/>
    <property type="molecule type" value="Genomic_DNA"/>
</dbReference>
<dbReference type="GO" id="GO:0005783">
    <property type="term" value="C:endoplasmic reticulum"/>
    <property type="evidence" value="ECO:0007669"/>
    <property type="project" value="UniProtKB-SubCell"/>
</dbReference>
<dbReference type="EC" id="2.3.1.n6" evidence="17"/>
<dbReference type="Pfam" id="PF03062">
    <property type="entry name" value="MBOAT"/>
    <property type="match status" value="1"/>
</dbReference>
<feature type="transmembrane region" description="Helical" evidence="19">
    <location>
        <begin position="264"/>
        <end position="284"/>
    </location>
</feature>
<organism evidence="20 21">
    <name type="scientific">Calicophoron daubneyi</name>
    <name type="common">Rumen fluke</name>
    <name type="synonym">Paramphistomum daubneyi</name>
    <dbReference type="NCBI Taxonomy" id="300641"/>
    <lineage>
        <taxon>Eukaryota</taxon>
        <taxon>Metazoa</taxon>
        <taxon>Spiralia</taxon>
        <taxon>Lophotrochozoa</taxon>
        <taxon>Platyhelminthes</taxon>
        <taxon>Trematoda</taxon>
        <taxon>Digenea</taxon>
        <taxon>Plagiorchiida</taxon>
        <taxon>Pronocephalata</taxon>
        <taxon>Paramphistomoidea</taxon>
        <taxon>Paramphistomidae</taxon>
        <taxon>Calicophoron</taxon>
    </lineage>
</organism>
<evidence type="ECO:0000256" key="2">
    <source>
        <dbReference type="ARBA" id="ARBA00004240"/>
    </source>
</evidence>
<keyword evidence="6" id="KW-0808">Transferase</keyword>
<dbReference type="Proteomes" id="UP001497525">
    <property type="component" value="Unassembled WGS sequence"/>
</dbReference>
<evidence type="ECO:0000256" key="18">
    <source>
        <dbReference type="ARBA" id="ARBA00039721"/>
    </source>
</evidence>
<dbReference type="GO" id="GO:0006656">
    <property type="term" value="P:phosphatidylcholine biosynthetic process"/>
    <property type="evidence" value="ECO:0007669"/>
    <property type="project" value="TreeGrafter"/>
</dbReference>
<accession>A0AAV2TGR4</accession>
<evidence type="ECO:0000256" key="16">
    <source>
        <dbReference type="ARBA" id="ARBA00026120"/>
    </source>
</evidence>
<dbReference type="GO" id="GO:0016020">
    <property type="term" value="C:membrane"/>
    <property type="evidence" value="ECO:0007669"/>
    <property type="project" value="UniProtKB-SubCell"/>
</dbReference>
<sequence length="566" mass="64462">MIIFDALDDLASNVATKLGSDLLTIRLVLSVLLGYPIAIIYSVLSSRWSIKGRQAYLLSSGIFLFLWNFGLSIIHMFIGIGATMLVNYLYFRSRFTVVFAFIFNMGYLLLGSWVYNRGTYDINWTTPYCILCLRLIGLTWDLFDASKPESERSAQQKLSALPALPGVLETISFCFVPTAFISGPQFTMRHYQAFIDGSLRPMFLLRNRSFADRFIYNAKVRRTVVRFTLGVLGILLLSRVLPYYSADVLLTEEFLHKWSFFSRFAFMAIFSQIVLFRYVAVWLIGEGACVLLGLGCTGLVHIRHLDKDHGRCKTKDGTPVVRTKALLDRRDSAVPWTAIYNKSNREIASYDPSSLEVREADHKACANISLANLLLATNTDNIVAGFNINTNKWMLEYVYKRLRFLGNKQLSQILTLTFLAVWHGIHSGYYVNFFLEFITVVAEKDALAIIKRSIHAHFLYETIPGLILTSIIGKLHVMFLLATPLVPFYLLKFHLYYPVLKSTYFIGFIYLLWPLARPLWVKVFPKSRSVAERHEKSDMTPTVLSNGCSTPVAVGDTADNEMKKRQ</sequence>
<keyword evidence="5" id="KW-0444">Lipid biosynthesis</keyword>
<dbReference type="AlphaFoldDB" id="A0AAV2TGR4"/>
<protein>
    <recommendedName>
        <fullName evidence="18">Lysophospholipid acyltransferase 5</fullName>
        <ecNumber evidence="16">2.3.1.23</ecNumber>
        <ecNumber evidence="17">2.3.1.n6</ecNumber>
    </recommendedName>
</protein>
<comment type="similarity">
    <text evidence="4">Belongs to the membrane-bound acyltransferase family.</text>
</comment>
<dbReference type="InterPro" id="IPR004299">
    <property type="entry name" value="MBOAT_fam"/>
</dbReference>
<comment type="caution">
    <text evidence="20">The sequence shown here is derived from an EMBL/GenBank/DDBJ whole genome shotgun (WGS) entry which is preliminary data.</text>
</comment>
<name>A0AAV2TGR4_CALDB</name>
<dbReference type="GO" id="GO:0030258">
    <property type="term" value="P:lipid modification"/>
    <property type="evidence" value="ECO:0007669"/>
    <property type="project" value="TreeGrafter"/>
</dbReference>
<keyword evidence="14" id="KW-0012">Acyltransferase</keyword>
<evidence type="ECO:0000256" key="7">
    <source>
        <dbReference type="ARBA" id="ARBA00022692"/>
    </source>
</evidence>
<dbReference type="PANTHER" id="PTHR13906:SF14">
    <property type="entry name" value="LYSOPHOSPHOLIPID ACYLTRANSFERASE 5"/>
    <property type="match status" value="1"/>
</dbReference>
<evidence type="ECO:0000256" key="3">
    <source>
        <dbReference type="ARBA" id="ARBA00005074"/>
    </source>
</evidence>
<dbReference type="GO" id="GO:0047184">
    <property type="term" value="F:1-acylglycerophosphocholine O-acyltransferase activity"/>
    <property type="evidence" value="ECO:0007669"/>
    <property type="project" value="UniProtKB-EC"/>
</dbReference>
<proteinExistence type="inferred from homology"/>
<evidence type="ECO:0000256" key="9">
    <source>
        <dbReference type="ARBA" id="ARBA00022989"/>
    </source>
</evidence>
<feature type="transmembrane region" description="Helical" evidence="19">
    <location>
        <begin position="23"/>
        <end position="44"/>
    </location>
</feature>
<keyword evidence="11 19" id="KW-0472">Membrane</keyword>
<evidence type="ECO:0000256" key="13">
    <source>
        <dbReference type="ARBA" id="ARBA00023264"/>
    </source>
</evidence>
<keyword evidence="12" id="KW-0594">Phospholipid biosynthesis</keyword>
<evidence type="ECO:0000256" key="14">
    <source>
        <dbReference type="ARBA" id="ARBA00023315"/>
    </source>
</evidence>
<comment type="pathway">
    <text evidence="15">Phospholipid metabolism.</text>
</comment>
<keyword evidence="8" id="KW-0256">Endoplasmic reticulum</keyword>
<evidence type="ECO:0000256" key="11">
    <source>
        <dbReference type="ARBA" id="ARBA00023136"/>
    </source>
</evidence>
<evidence type="ECO:0000256" key="6">
    <source>
        <dbReference type="ARBA" id="ARBA00022679"/>
    </source>
</evidence>
<evidence type="ECO:0000256" key="12">
    <source>
        <dbReference type="ARBA" id="ARBA00023209"/>
    </source>
</evidence>
<feature type="transmembrane region" description="Helical" evidence="19">
    <location>
        <begin position="56"/>
        <end position="89"/>
    </location>
</feature>
<evidence type="ECO:0000256" key="4">
    <source>
        <dbReference type="ARBA" id="ARBA00010323"/>
    </source>
</evidence>
<keyword evidence="13" id="KW-1208">Phospholipid metabolism</keyword>
<evidence type="ECO:0000256" key="8">
    <source>
        <dbReference type="ARBA" id="ARBA00022824"/>
    </source>
</evidence>
<evidence type="ECO:0000256" key="5">
    <source>
        <dbReference type="ARBA" id="ARBA00022516"/>
    </source>
</evidence>
<evidence type="ECO:0000256" key="10">
    <source>
        <dbReference type="ARBA" id="ARBA00023098"/>
    </source>
</evidence>
<evidence type="ECO:0000313" key="20">
    <source>
        <dbReference type="EMBL" id="CAL5135660.1"/>
    </source>
</evidence>
<gene>
    <name evidence="20" type="ORF">CDAUBV1_LOCUS9783</name>
</gene>
<feature type="transmembrane region" description="Helical" evidence="19">
    <location>
        <begin position="458"/>
        <end position="482"/>
    </location>
</feature>
<evidence type="ECO:0000313" key="21">
    <source>
        <dbReference type="Proteomes" id="UP001497525"/>
    </source>
</evidence>
<evidence type="ECO:0000256" key="1">
    <source>
        <dbReference type="ARBA" id="ARBA00004141"/>
    </source>
</evidence>
<evidence type="ECO:0000256" key="19">
    <source>
        <dbReference type="SAM" id="Phobius"/>
    </source>
</evidence>
<comment type="subcellular location">
    <subcellularLocation>
        <location evidence="2">Endoplasmic reticulum</location>
    </subcellularLocation>
    <subcellularLocation>
        <location evidence="1">Membrane</location>
        <topology evidence="1">Multi-pass membrane protein</topology>
    </subcellularLocation>
</comment>
<evidence type="ECO:0000256" key="15">
    <source>
        <dbReference type="ARBA" id="ARBA00025707"/>
    </source>
</evidence>
<dbReference type="EC" id="2.3.1.23" evidence="16"/>
<feature type="transmembrane region" description="Helical" evidence="19">
    <location>
        <begin position="95"/>
        <end position="115"/>
    </location>
</feature>
<keyword evidence="9 19" id="KW-1133">Transmembrane helix</keyword>
<dbReference type="PANTHER" id="PTHR13906">
    <property type="entry name" value="PORCUPINE"/>
    <property type="match status" value="1"/>
</dbReference>
<dbReference type="InterPro" id="IPR049941">
    <property type="entry name" value="LPLAT_7/PORCN-like"/>
</dbReference>
<comment type="pathway">
    <text evidence="3">Lipid metabolism; phospholipid metabolism.</text>
</comment>
<feature type="transmembrane region" description="Helical" evidence="19">
    <location>
        <begin position="223"/>
        <end position="244"/>
    </location>
</feature>
<dbReference type="GO" id="GO:0071617">
    <property type="term" value="F:lysophospholipid acyltransferase activity"/>
    <property type="evidence" value="ECO:0007669"/>
    <property type="project" value="TreeGrafter"/>
</dbReference>
<evidence type="ECO:0000256" key="17">
    <source>
        <dbReference type="ARBA" id="ARBA00038923"/>
    </source>
</evidence>
<keyword evidence="7 19" id="KW-0812">Transmembrane</keyword>